<dbReference type="InterPro" id="IPR000014">
    <property type="entry name" value="PAS"/>
</dbReference>
<dbReference type="InterPro" id="IPR035965">
    <property type="entry name" value="PAS-like_dom_sf"/>
</dbReference>
<dbReference type="InterPro" id="IPR001932">
    <property type="entry name" value="PPM-type_phosphatase-like_dom"/>
</dbReference>
<evidence type="ECO:0000256" key="3">
    <source>
        <dbReference type="SAM" id="Coils"/>
    </source>
</evidence>
<dbReference type="Pfam" id="PF08447">
    <property type="entry name" value="PAS_3"/>
    <property type="match status" value="1"/>
</dbReference>
<feature type="coiled-coil region" evidence="3">
    <location>
        <begin position="114"/>
        <end position="150"/>
    </location>
</feature>
<evidence type="ECO:0000259" key="5">
    <source>
        <dbReference type="PROSITE" id="PS50112"/>
    </source>
</evidence>
<dbReference type="EMBL" id="AP023213">
    <property type="protein sequence ID" value="BCG47491.1"/>
    <property type="molecule type" value="Genomic_DNA"/>
</dbReference>
<feature type="domain" description="PAC" evidence="6">
    <location>
        <begin position="218"/>
        <end position="270"/>
    </location>
</feature>
<dbReference type="RefSeq" id="WP_185242387.1">
    <property type="nucleotide sequence ID" value="NZ_AP023213.1"/>
</dbReference>
<dbReference type="SUPFAM" id="SSF55785">
    <property type="entry name" value="PYP-like sensor domain (PAS domain)"/>
    <property type="match status" value="2"/>
</dbReference>
<dbReference type="Gene3D" id="3.30.450.20">
    <property type="entry name" value="PAS domain"/>
    <property type="match status" value="2"/>
</dbReference>
<dbReference type="AlphaFoldDB" id="A0A6S6M7K7"/>
<dbReference type="PANTHER" id="PTHR43156:SF2">
    <property type="entry name" value="STAGE II SPORULATION PROTEIN E"/>
    <property type="match status" value="1"/>
</dbReference>
<dbReference type="Pfam" id="PF00072">
    <property type="entry name" value="Response_reg"/>
    <property type="match status" value="1"/>
</dbReference>
<keyword evidence="8" id="KW-1185">Reference proteome</keyword>
<dbReference type="InterPro" id="IPR052016">
    <property type="entry name" value="Bact_Sigma-Reg"/>
</dbReference>
<dbReference type="InterPro" id="IPR036457">
    <property type="entry name" value="PPM-type-like_dom_sf"/>
</dbReference>
<dbReference type="SUPFAM" id="SSF81606">
    <property type="entry name" value="PP2C-like"/>
    <property type="match status" value="1"/>
</dbReference>
<dbReference type="CDD" id="cd00156">
    <property type="entry name" value="REC"/>
    <property type="match status" value="1"/>
</dbReference>
<dbReference type="InterPro" id="IPR001610">
    <property type="entry name" value="PAC"/>
</dbReference>
<organism evidence="7 8">
    <name type="scientific">Citrifermentans bremense</name>
    <dbReference type="NCBI Taxonomy" id="60035"/>
    <lineage>
        <taxon>Bacteria</taxon>
        <taxon>Pseudomonadati</taxon>
        <taxon>Thermodesulfobacteriota</taxon>
        <taxon>Desulfuromonadia</taxon>
        <taxon>Geobacterales</taxon>
        <taxon>Geobacteraceae</taxon>
        <taxon>Citrifermentans</taxon>
    </lineage>
</organism>
<evidence type="ECO:0000256" key="2">
    <source>
        <dbReference type="PROSITE-ProRule" id="PRU00169"/>
    </source>
</evidence>
<dbReference type="KEGG" id="gbn:GEOBRER4_22410"/>
<dbReference type="Proteomes" id="UP000515472">
    <property type="component" value="Chromosome"/>
</dbReference>
<dbReference type="Pfam" id="PF13426">
    <property type="entry name" value="PAS_9"/>
    <property type="match status" value="1"/>
</dbReference>
<dbReference type="CDD" id="cd00130">
    <property type="entry name" value="PAS"/>
    <property type="match status" value="2"/>
</dbReference>
<dbReference type="GO" id="GO:0000160">
    <property type="term" value="P:phosphorelay signal transduction system"/>
    <property type="evidence" value="ECO:0007669"/>
    <property type="project" value="InterPro"/>
</dbReference>
<keyword evidence="3" id="KW-0175">Coiled coil</keyword>
<keyword evidence="2" id="KW-0597">Phosphoprotein</keyword>
<dbReference type="NCBIfam" id="TIGR00229">
    <property type="entry name" value="sensory_box"/>
    <property type="match status" value="2"/>
</dbReference>
<feature type="modified residue" description="4-aspartylphosphate" evidence="2">
    <location>
        <position position="57"/>
    </location>
</feature>
<keyword evidence="1" id="KW-0378">Hydrolase</keyword>
<dbReference type="PROSITE" id="PS50113">
    <property type="entry name" value="PAC"/>
    <property type="match status" value="2"/>
</dbReference>
<evidence type="ECO:0000313" key="7">
    <source>
        <dbReference type="EMBL" id="BCG47491.1"/>
    </source>
</evidence>
<sequence>MGKPLRVLIVEDSEDDALLLVFELRRGNYAPVTKRVENAESMRKALQEESWDMVISDYVLPGFSGLDALKLVRGSGLDLPFIIVSGKIGEEDAVKAMKEGANDYLIKGSTSRLIPAIEREMQEAEVRRKRREAESALVRSERRYKRLVSAVTDYIYTVIIHKGSVVKTSHGPGCLSVTGYSHEEYVDNPFLWYQMIYEEDRDAVMSLTEDLRAGKDIPSLEHRIRHKDGSLRWVINTIVPRYSEQGELIAYDGLISDISERKRAEESLQLQSAALEAAANAIVITDSNGIIISVNQAFTRMTGYSREEALGRDLSFLKSERHGPEFYRSLRETINAGEVWHGEMINRRKDGTLYPEEQTITPVLDDDGRINHFICIKQDITERKQAEEALMQNTSMRKEMEIAKQIQMSLLPITPHCLPGIDCAASCVPATHIGGDYYDILPHGEGLDLVIADVSGHSVGAALIMVETRSVLRAQLAALQGPAEILSALNRLLHDDLSRAELFITMSYLSYHIPTATLRYTNAGHPPPLIYRHENDQFFELDAEGLILGVHRQVDFQEPSLQVQDGDLLLLFTDGITEAESPEGAFFGLERLRQVVAREHHKSAAGVIAAVMESVRTFTGSDAFNDDISMLLLKFGPLSSHP</sequence>
<name>A0A6S6M7K7_9BACT</name>
<dbReference type="SUPFAM" id="SSF52172">
    <property type="entry name" value="CheY-like"/>
    <property type="match status" value="1"/>
</dbReference>
<evidence type="ECO:0000259" key="6">
    <source>
        <dbReference type="PROSITE" id="PS50113"/>
    </source>
</evidence>
<dbReference type="InterPro" id="IPR000700">
    <property type="entry name" value="PAS-assoc_C"/>
</dbReference>
<dbReference type="PANTHER" id="PTHR43156">
    <property type="entry name" value="STAGE II SPORULATION PROTEIN E-RELATED"/>
    <property type="match status" value="1"/>
</dbReference>
<reference evidence="7 8" key="1">
    <citation type="submission" date="2020-06" db="EMBL/GenBank/DDBJ databases">
        <title>Interaction of electrochemicaly active bacteria, Geobacter bremensis R4 on different carbon anode.</title>
        <authorList>
            <person name="Meng L."/>
            <person name="Yoshida N."/>
        </authorList>
    </citation>
    <scope>NUCLEOTIDE SEQUENCE [LARGE SCALE GENOMIC DNA]</scope>
    <source>
        <strain evidence="7 8">R4</strain>
    </source>
</reference>
<dbReference type="SMART" id="SM00448">
    <property type="entry name" value="REC"/>
    <property type="match status" value="1"/>
</dbReference>
<dbReference type="PROSITE" id="PS50110">
    <property type="entry name" value="RESPONSE_REGULATORY"/>
    <property type="match status" value="1"/>
</dbReference>
<dbReference type="InterPro" id="IPR011006">
    <property type="entry name" value="CheY-like_superfamily"/>
</dbReference>
<evidence type="ECO:0000313" key="8">
    <source>
        <dbReference type="Proteomes" id="UP000515472"/>
    </source>
</evidence>
<dbReference type="SMART" id="SM00086">
    <property type="entry name" value="PAC"/>
    <property type="match status" value="2"/>
</dbReference>
<dbReference type="InterPro" id="IPR013655">
    <property type="entry name" value="PAS_fold_3"/>
</dbReference>
<dbReference type="InterPro" id="IPR001789">
    <property type="entry name" value="Sig_transdc_resp-reg_receiver"/>
</dbReference>
<protein>
    <submittedName>
        <fullName evidence="7">PAS/PAC sensor protein</fullName>
    </submittedName>
</protein>
<proteinExistence type="predicted"/>
<dbReference type="Gene3D" id="3.40.50.2300">
    <property type="match status" value="1"/>
</dbReference>
<dbReference type="GO" id="GO:0016791">
    <property type="term" value="F:phosphatase activity"/>
    <property type="evidence" value="ECO:0007669"/>
    <property type="project" value="TreeGrafter"/>
</dbReference>
<dbReference type="PROSITE" id="PS50112">
    <property type="entry name" value="PAS"/>
    <property type="match status" value="1"/>
</dbReference>
<dbReference type="Pfam" id="PF07228">
    <property type="entry name" value="SpoIIE"/>
    <property type="match status" value="1"/>
</dbReference>
<accession>A0A6S6M7K7</accession>
<evidence type="ECO:0000256" key="1">
    <source>
        <dbReference type="ARBA" id="ARBA00022801"/>
    </source>
</evidence>
<evidence type="ECO:0000259" key="4">
    <source>
        <dbReference type="PROSITE" id="PS50110"/>
    </source>
</evidence>
<feature type="domain" description="PAC" evidence="6">
    <location>
        <begin position="338"/>
        <end position="392"/>
    </location>
</feature>
<gene>
    <name evidence="7" type="ORF">GEOBRER4_n2326</name>
</gene>
<feature type="domain" description="PAS" evidence="5">
    <location>
        <begin position="267"/>
        <end position="335"/>
    </location>
</feature>
<dbReference type="Gene3D" id="3.60.40.10">
    <property type="entry name" value="PPM-type phosphatase domain"/>
    <property type="match status" value="1"/>
</dbReference>
<dbReference type="SMART" id="SM00091">
    <property type="entry name" value="PAS"/>
    <property type="match status" value="2"/>
</dbReference>
<dbReference type="SMART" id="SM00331">
    <property type="entry name" value="PP2C_SIG"/>
    <property type="match status" value="1"/>
</dbReference>
<feature type="domain" description="Response regulatory" evidence="4">
    <location>
        <begin position="6"/>
        <end position="122"/>
    </location>
</feature>